<feature type="transmembrane region" description="Helical" evidence="8">
    <location>
        <begin position="60"/>
        <end position="81"/>
    </location>
</feature>
<evidence type="ECO:0000256" key="6">
    <source>
        <dbReference type="ARBA" id="ARBA00022989"/>
    </source>
</evidence>
<dbReference type="InterPro" id="IPR043429">
    <property type="entry name" value="ArtM/GltK/GlnP/TcyL/YhdX-like"/>
</dbReference>
<dbReference type="SUPFAM" id="SSF161098">
    <property type="entry name" value="MetI-like"/>
    <property type="match status" value="1"/>
</dbReference>
<evidence type="ECO:0000313" key="11">
    <source>
        <dbReference type="Proteomes" id="UP000004105"/>
    </source>
</evidence>
<feature type="domain" description="ABC transmembrane type-1" evidence="9">
    <location>
        <begin position="22"/>
        <end position="216"/>
    </location>
</feature>
<evidence type="ECO:0000256" key="8">
    <source>
        <dbReference type="RuleBase" id="RU363032"/>
    </source>
</evidence>
<keyword evidence="3 8" id="KW-0813">Transport</keyword>
<dbReference type="InterPro" id="IPR010065">
    <property type="entry name" value="AA_ABC_transptr_permease_3TM"/>
</dbReference>
<keyword evidence="7 8" id="KW-0472">Membrane</keyword>
<comment type="subcellular location">
    <subcellularLocation>
        <location evidence="1">Cell inner membrane</location>
        <topology evidence="1">Multi-pass membrane protein</topology>
    </subcellularLocation>
    <subcellularLocation>
        <location evidence="8">Cell membrane</location>
        <topology evidence="8">Multi-pass membrane protein</topology>
    </subcellularLocation>
</comment>
<protein>
    <submittedName>
        <fullName evidence="10">Arginine ABC superfamily ATP binding cassette transporter, membrane protein</fullName>
    </submittedName>
</protein>
<dbReference type="GO" id="GO:0022857">
    <property type="term" value="F:transmembrane transporter activity"/>
    <property type="evidence" value="ECO:0007669"/>
    <property type="project" value="InterPro"/>
</dbReference>
<name>F2B9D4_9NEIS</name>
<dbReference type="NCBIfam" id="TIGR01726">
    <property type="entry name" value="HEQRo_perm_3TM"/>
    <property type="match status" value="1"/>
</dbReference>
<comment type="similarity">
    <text evidence="2">Belongs to the binding-protein-dependent transport system permease family. HisMQ subfamily.</text>
</comment>
<dbReference type="InterPro" id="IPR035906">
    <property type="entry name" value="MetI-like_sf"/>
</dbReference>
<keyword evidence="11" id="KW-1185">Reference proteome</keyword>
<dbReference type="AlphaFoldDB" id="F2B9D4"/>
<evidence type="ECO:0000256" key="4">
    <source>
        <dbReference type="ARBA" id="ARBA00022475"/>
    </source>
</evidence>
<feature type="transmembrane region" description="Helical" evidence="8">
    <location>
        <begin position="28"/>
        <end position="48"/>
    </location>
</feature>
<evidence type="ECO:0000259" key="9">
    <source>
        <dbReference type="PROSITE" id="PS50928"/>
    </source>
</evidence>
<dbReference type="PROSITE" id="PS50928">
    <property type="entry name" value="ABC_TM1"/>
    <property type="match status" value="1"/>
</dbReference>
<dbReference type="HOGENOM" id="CLU_019602_1_0_4"/>
<accession>F2B9D4</accession>
<evidence type="ECO:0000256" key="2">
    <source>
        <dbReference type="ARBA" id="ARBA00010072"/>
    </source>
</evidence>
<evidence type="ECO:0000256" key="3">
    <source>
        <dbReference type="ARBA" id="ARBA00022448"/>
    </source>
</evidence>
<dbReference type="CDD" id="cd06261">
    <property type="entry name" value="TM_PBP2"/>
    <property type="match status" value="1"/>
</dbReference>
<evidence type="ECO:0000256" key="1">
    <source>
        <dbReference type="ARBA" id="ARBA00004429"/>
    </source>
</evidence>
<keyword evidence="6 8" id="KW-1133">Transmembrane helix</keyword>
<proteinExistence type="inferred from homology"/>
<evidence type="ECO:0000313" key="10">
    <source>
        <dbReference type="EMBL" id="EGF11918.1"/>
    </source>
</evidence>
<comment type="caution">
    <text evidence="10">The sequence shown here is derived from an EMBL/GenBank/DDBJ whole genome shotgun (WGS) entry which is preliminary data.</text>
</comment>
<dbReference type="EMBL" id="AFAY01000006">
    <property type="protein sequence ID" value="EGF11918.1"/>
    <property type="molecule type" value="Genomic_DNA"/>
</dbReference>
<sequence>MRNMVLDWLFEGQNIARLGKGLLLTAQISLLSVAFSCVFGTLFGLLLRSRNRLLRFAGRLYLETVRIVPILVWLFGFYFGLSVWTGVHIDGLWVCVWVFTLWGVAEMGDLVRGALESVEKHQTESALALGLSRRQVFVYIELPQSVRRVLPGAINLFTRMIKTSSLASLIGVIEVVKVGQQIIENSLLTVPNASLWVYGLIFILYFLCCWPLSLLAARLENKWEH</sequence>
<dbReference type="Proteomes" id="UP000004105">
    <property type="component" value="Unassembled WGS sequence"/>
</dbReference>
<keyword evidence="5 8" id="KW-0812">Transmembrane</keyword>
<reference evidence="10 11" key="1">
    <citation type="submission" date="2011-02" db="EMBL/GenBank/DDBJ databases">
        <authorList>
            <person name="Muzny D."/>
            <person name="Qin X."/>
            <person name="Deng J."/>
            <person name="Jiang H."/>
            <person name="Liu Y."/>
            <person name="Qu J."/>
            <person name="Song X.-Z."/>
            <person name="Zhang L."/>
            <person name="Thornton R."/>
            <person name="Coyle M."/>
            <person name="Francisco L."/>
            <person name="Jackson L."/>
            <person name="Javaid M."/>
            <person name="Korchina V."/>
            <person name="Kovar C."/>
            <person name="Mata R."/>
            <person name="Mathew T."/>
            <person name="Ngo R."/>
            <person name="Nguyen L."/>
            <person name="Nguyen N."/>
            <person name="Okwuonu G."/>
            <person name="Ongeri F."/>
            <person name="Pham C."/>
            <person name="Simmons D."/>
            <person name="Wilczek-Boney K."/>
            <person name="Hale W."/>
            <person name="Jakkamsetti A."/>
            <person name="Pham P."/>
            <person name="Ruth R."/>
            <person name="San Lucas F."/>
            <person name="Warren J."/>
            <person name="Zhang J."/>
            <person name="Zhao Z."/>
            <person name="Zhou C."/>
            <person name="Zhu D."/>
            <person name="Lee S."/>
            <person name="Bess C."/>
            <person name="Blankenburg K."/>
            <person name="Forbes L."/>
            <person name="Fu Q."/>
            <person name="Gubbala S."/>
            <person name="Hirani K."/>
            <person name="Jayaseelan J.C."/>
            <person name="Lara F."/>
            <person name="Munidasa M."/>
            <person name="Palculict T."/>
            <person name="Patil S."/>
            <person name="Pu L.-L."/>
            <person name="Saada N."/>
            <person name="Tang L."/>
            <person name="Weissenberger G."/>
            <person name="Zhu Y."/>
            <person name="Hemphill L."/>
            <person name="Shang Y."/>
            <person name="Youmans B."/>
            <person name="Ayvaz T."/>
            <person name="Ross M."/>
            <person name="Santibanez J."/>
            <person name="Aqrawi P."/>
            <person name="Gross S."/>
            <person name="Joshi V."/>
            <person name="Fowler G."/>
            <person name="Nazareth L."/>
            <person name="Reid J."/>
            <person name="Worley K."/>
            <person name="Petrosino J."/>
            <person name="Highlander S."/>
            <person name="Gibbs R."/>
        </authorList>
    </citation>
    <scope>NUCLEOTIDE SEQUENCE [LARGE SCALE GENOMIC DNA]</scope>
    <source>
        <strain evidence="10 11">ATCC BAA-1200</strain>
    </source>
</reference>
<feature type="transmembrane region" description="Helical" evidence="8">
    <location>
        <begin position="195"/>
        <end position="217"/>
    </location>
</feature>
<dbReference type="GO" id="GO:0043190">
    <property type="term" value="C:ATP-binding cassette (ABC) transporter complex"/>
    <property type="evidence" value="ECO:0007669"/>
    <property type="project" value="InterPro"/>
</dbReference>
<dbReference type="InterPro" id="IPR000515">
    <property type="entry name" value="MetI-like"/>
</dbReference>
<dbReference type="STRING" id="267212.GCA_001063965_01274"/>
<evidence type="ECO:0000256" key="5">
    <source>
        <dbReference type="ARBA" id="ARBA00022692"/>
    </source>
</evidence>
<dbReference type="PANTHER" id="PTHR30614:SF36">
    <property type="entry name" value="ABC TRANSPORTER MEMBRANE-SPANNING PERMEASE-GLUTAMINE TRANSPORT"/>
    <property type="match status" value="1"/>
</dbReference>
<evidence type="ECO:0000256" key="7">
    <source>
        <dbReference type="ARBA" id="ARBA00023136"/>
    </source>
</evidence>
<dbReference type="GO" id="GO:0006865">
    <property type="term" value="P:amino acid transport"/>
    <property type="evidence" value="ECO:0007669"/>
    <property type="project" value="TreeGrafter"/>
</dbReference>
<gene>
    <name evidence="10" type="primary">artM</name>
    <name evidence="10" type="ORF">HMPREF9123_0359</name>
</gene>
<dbReference type="Pfam" id="PF00528">
    <property type="entry name" value="BPD_transp_1"/>
    <property type="match status" value="1"/>
</dbReference>
<dbReference type="PANTHER" id="PTHR30614">
    <property type="entry name" value="MEMBRANE COMPONENT OF AMINO ACID ABC TRANSPORTER"/>
    <property type="match status" value="1"/>
</dbReference>
<keyword evidence="4" id="KW-1003">Cell membrane</keyword>
<organism evidence="10 11">
    <name type="scientific">Neisseria bacilliformis ATCC BAA-1200</name>
    <dbReference type="NCBI Taxonomy" id="888742"/>
    <lineage>
        <taxon>Bacteria</taxon>
        <taxon>Pseudomonadati</taxon>
        <taxon>Pseudomonadota</taxon>
        <taxon>Betaproteobacteria</taxon>
        <taxon>Neisseriales</taxon>
        <taxon>Neisseriaceae</taxon>
        <taxon>Neisseria</taxon>
    </lineage>
</organism>
<dbReference type="Gene3D" id="1.10.3720.10">
    <property type="entry name" value="MetI-like"/>
    <property type="match status" value="1"/>
</dbReference>